<dbReference type="AlphaFoldDB" id="A0A2J7ZJP2"/>
<evidence type="ECO:0000256" key="2">
    <source>
        <dbReference type="SAM" id="Phobius"/>
    </source>
</evidence>
<gene>
    <name evidence="3" type="ORF">TSOC_013679</name>
</gene>
<feature type="compositionally biased region" description="Low complexity" evidence="1">
    <location>
        <begin position="39"/>
        <end position="54"/>
    </location>
</feature>
<protein>
    <submittedName>
        <fullName evidence="3">Omega-6 fatty acid desaturase, chloroplastic</fullName>
    </submittedName>
</protein>
<keyword evidence="2" id="KW-1133">Transmembrane helix</keyword>
<organism evidence="3 4">
    <name type="scientific">Tetrabaena socialis</name>
    <dbReference type="NCBI Taxonomy" id="47790"/>
    <lineage>
        <taxon>Eukaryota</taxon>
        <taxon>Viridiplantae</taxon>
        <taxon>Chlorophyta</taxon>
        <taxon>core chlorophytes</taxon>
        <taxon>Chlorophyceae</taxon>
        <taxon>CS clade</taxon>
        <taxon>Chlamydomonadales</taxon>
        <taxon>Tetrabaenaceae</taxon>
        <taxon>Tetrabaena</taxon>
    </lineage>
</organism>
<evidence type="ECO:0000313" key="3">
    <source>
        <dbReference type="EMBL" id="PNH00494.1"/>
    </source>
</evidence>
<sequence length="217" mass="23258">MTAAQGEQQQEAPMEVEVEAEAQQMTEAQGETGVQAEEGQQGAPAGSATAAEAGEQADEEDEGEEEEEGATLLDGLPETQKYVLAEKWGYSRVGADLPTGTTALSYGAAIPARFFEVDGLRAAAAVAGPLAVMAAGYAWMWYWHSICPVWQQAVAGVLIGTAYAGLFKVAHECARYNFQPLSAELQDLVGSLLMAPSLYAFIPWRLQTLHHTKHLNQ</sequence>
<feature type="compositionally biased region" description="Low complexity" evidence="1">
    <location>
        <begin position="21"/>
        <end position="32"/>
    </location>
</feature>
<evidence type="ECO:0000313" key="4">
    <source>
        <dbReference type="Proteomes" id="UP000236333"/>
    </source>
</evidence>
<feature type="region of interest" description="Disordered" evidence="1">
    <location>
        <begin position="1"/>
        <end position="75"/>
    </location>
</feature>
<keyword evidence="2" id="KW-0472">Membrane</keyword>
<feature type="transmembrane region" description="Helical" evidence="2">
    <location>
        <begin position="122"/>
        <end position="143"/>
    </location>
</feature>
<reference evidence="3 4" key="1">
    <citation type="journal article" date="2017" name="Mol. Biol. Evol.">
        <title>The 4-celled Tetrabaena socialis nuclear genome reveals the essential components for genetic control of cell number at the origin of multicellularity in the volvocine lineage.</title>
        <authorList>
            <person name="Featherston J."/>
            <person name="Arakaki Y."/>
            <person name="Hanschen E.R."/>
            <person name="Ferris P.J."/>
            <person name="Michod R.E."/>
            <person name="Olson B.J.S.C."/>
            <person name="Nozaki H."/>
            <person name="Durand P.M."/>
        </authorList>
    </citation>
    <scope>NUCLEOTIDE SEQUENCE [LARGE SCALE GENOMIC DNA]</scope>
    <source>
        <strain evidence="3 4">NIES-571</strain>
    </source>
</reference>
<feature type="non-terminal residue" evidence="3">
    <location>
        <position position="217"/>
    </location>
</feature>
<feature type="transmembrane region" description="Helical" evidence="2">
    <location>
        <begin position="149"/>
        <end position="167"/>
    </location>
</feature>
<evidence type="ECO:0000256" key="1">
    <source>
        <dbReference type="SAM" id="MobiDB-lite"/>
    </source>
</evidence>
<keyword evidence="4" id="KW-1185">Reference proteome</keyword>
<accession>A0A2J7ZJP2</accession>
<dbReference type="EMBL" id="PGGS01001352">
    <property type="protein sequence ID" value="PNH00494.1"/>
    <property type="molecule type" value="Genomic_DNA"/>
</dbReference>
<dbReference type="PANTHER" id="PTHR32100">
    <property type="entry name" value="OMEGA-6 FATTY ACID DESATURASE, CHLOROPLASTIC"/>
    <property type="match status" value="1"/>
</dbReference>
<dbReference type="GO" id="GO:0016491">
    <property type="term" value="F:oxidoreductase activity"/>
    <property type="evidence" value="ECO:0007669"/>
    <property type="project" value="InterPro"/>
</dbReference>
<proteinExistence type="predicted"/>
<name>A0A2J7ZJP2_9CHLO</name>
<dbReference type="OrthoDB" id="10260134at2759"/>
<dbReference type="InterPro" id="IPR012171">
    <property type="entry name" value="Fatty_acid_desaturase"/>
</dbReference>
<feature type="compositionally biased region" description="Acidic residues" evidence="1">
    <location>
        <begin position="55"/>
        <end position="69"/>
    </location>
</feature>
<dbReference type="Proteomes" id="UP000236333">
    <property type="component" value="Unassembled WGS sequence"/>
</dbReference>
<keyword evidence="2" id="KW-0812">Transmembrane</keyword>
<comment type="caution">
    <text evidence="3">The sequence shown here is derived from an EMBL/GenBank/DDBJ whole genome shotgun (WGS) entry which is preliminary data.</text>
</comment>